<keyword evidence="1" id="KW-1133">Transmembrane helix</keyword>
<accession>A0A928VRN6</accession>
<dbReference type="Proteomes" id="UP000625316">
    <property type="component" value="Unassembled WGS sequence"/>
</dbReference>
<evidence type="ECO:0000313" key="2">
    <source>
        <dbReference type="EMBL" id="MBE9032502.1"/>
    </source>
</evidence>
<sequence>MHFVQNADGGLYLKANTPASELVLKIVVSLIGGLILMLGFSILRGNPIVGIAFLIGGFTAFSAGWTHKGMGSEFNALSRVAIIRPTYAGRTSHTKELRLVFDRIQRIEVWRRGNDQFSHNSIHLITDQGEYQIADKWEMWKAENLVQRLGGIIRCPILDSNALPLQPIYNSQQHPTAKPPPRTIATHISTGLAIGGLGLILLGLGYVAYRPMQSFTKPVAITRPTTIAINQQGELHVYSPLLDRIQIFNPKGQFQRSLRITGGRSKYGLYLCGGGDQPIMMANKRGATYELKSNGPDYRQPKSALSKVCRATQNQSAVTWRDQVYTVRSKPLGLVMRQGGGDRVLLQGDWLDRLIIEDALIIFPAVSLLLGGIFGIIMLGRLIKQGIKHTDRASRT</sequence>
<dbReference type="AlphaFoldDB" id="A0A928VRN6"/>
<proteinExistence type="predicted"/>
<gene>
    <name evidence="2" type="ORF">IQ266_22445</name>
</gene>
<dbReference type="RefSeq" id="WP_264327319.1">
    <property type="nucleotide sequence ID" value="NZ_JADEXQ010000108.1"/>
</dbReference>
<reference evidence="2" key="1">
    <citation type="submission" date="2020-10" db="EMBL/GenBank/DDBJ databases">
        <authorList>
            <person name="Castelo-Branco R."/>
            <person name="Eusebio N."/>
            <person name="Adriana R."/>
            <person name="Vieira A."/>
            <person name="Brugerolle De Fraissinette N."/>
            <person name="Rezende De Castro R."/>
            <person name="Schneider M.P."/>
            <person name="Vasconcelos V."/>
            <person name="Leao P.N."/>
        </authorList>
    </citation>
    <scope>NUCLEOTIDE SEQUENCE</scope>
    <source>
        <strain evidence="2">LEGE 11480</strain>
    </source>
</reference>
<keyword evidence="3" id="KW-1185">Reference proteome</keyword>
<feature type="transmembrane region" description="Helical" evidence="1">
    <location>
        <begin position="48"/>
        <end position="65"/>
    </location>
</feature>
<protein>
    <submittedName>
        <fullName evidence="2">Uncharacterized protein</fullName>
    </submittedName>
</protein>
<comment type="caution">
    <text evidence="2">The sequence shown here is derived from an EMBL/GenBank/DDBJ whole genome shotgun (WGS) entry which is preliminary data.</text>
</comment>
<organism evidence="2 3">
    <name type="scientific">Romeriopsis navalis LEGE 11480</name>
    <dbReference type="NCBI Taxonomy" id="2777977"/>
    <lineage>
        <taxon>Bacteria</taxon>
        <taxon>Bacillati</taxon>
        <taxon>Cyanobacteriota</taxon>
        <taxon>Cyanophyceae</taxon>
        <taxon>Leptolyngbyales</taxon>
        <taxon>Leptolyngbyaceae</taxon>
        <taxon>Romeriopsis</taxon>
        <taxon>Romeriopsis navalis</taxon>
    </lineage>
</organism>
<keyword evidence="1" id="KW-0472">Membrane</keyword>
<evidence type="ECO:0000313" key="3">
    <source>
        <dbReference type="Proteomes" id="UP000625316"/>
    </source>
</evidence>
<feature type="transmembrane region" description="Helical" evidence="1">
    <location>
        <begin position="22"/>
        <end position="42"/>
    </location>
</feature>
<name>A0A928VRN6_9CYAN</name>
<evidence type="ECO:0000256" key="1">
    <source>
        <dbReference type="SAM" id="Phobius"/>
    </source>
</evidence>
<feature type="transmembrane region" description="Helical" evidence="1">
    <location>
        <begin position="188"/>
        <end position="209"/>
    </location>
</feature>
<feature type="transmembrane region" description="Helical" evidence="1">
    <location>
        <begin position="359"/>
        <end position="379"/>
    </location>
</feature>
<keyword evidence="1" id="KW-0812">Transmembrane</keyword>
<dbReference type="EMBL" id="JADEXQ010000108">
    <property type="protein sequence ID" value="MBE9032502.1"/>
    <property type="molecule type" value="Genomic_DNA"/>
</dbReference>